<dbReference type="SUPFAM" id="SSF51101">
    <property type="entry name" value="Mannose-binding lectins"/>
    <property type="match status" value="1"/>
</dbReference>
<reference evidence="2" key="1">
    <citation type="submission" date="2020-06" db="EMBL/GenBank/DDBJ databases">
        <authorList>
            <consortium name="Plant Systems Biology data submission"/>
        </authorList>
    </citation>
    <scope>NUCLEOTIDE SEQUENCE</scope>
    <source>
        <strain evidence="2">D6</strain>
    </source>
</reference>
<evidence type="ECO:0000313" key="3">
    <source>
        <dbReference type="Proteomes" id="UP001153069"/>
    </source>
</evidence>
<evidence type="ECO:0000259" key="1">
    <source>
        <dbReference type="PROSITE" id="PS51752"/>
    </source>
</evidence>
<dbReference type="SMART" id="SM00915">
    <property type="entry name" value="Jacalin"/>
    <property type="match status" value="1"/>
</dbReference>
<sequence>MVSDLKEEPRMKKWTLTKLEAVGGKGGHLFDSGCNPSGVKKVRIEYGKFDWNGNKYLCLVKRVFLDFTDGNAVSYIGCGVCTTGKVTSTFELCPNDEISKVVVWSDDKYVTAIQFYTMAGIVSPMYGIPKDKNSKDKNSVETTFEGGPGSRLVGIHGRFAGVIDKLGFTFAVASDVPCEIGNTVLTGDTSDHDSVTMVSMGAQEG</sequence>
<dbReference type="InterPro" id="IPR036404">
    <property type="entry name" value="Jacalin-like_lectin_dom_sf"/>
</dbReference>
<name>A0A9N8EDP5_9STRA</name>
<keyword evidence="3" id="KW-1185">Reference proteome</keyword>
<feature type="domain" description="Jacalin-type lectin" evidence="1">
    <location>
        <begin position="16"/>
        <end position="172"/>
    </location>
</feature>
<dbReference type="Proteomes" id="UP001153069">
    <property type="component" value="Unassembled WGS sequence"/>
</dbReference>
<accession>A0A9N8EDP5</accession>
<organism evidence="2 3">
    <name type="scientific">Seminavis robusta</name>
    <dbReference type="NCBI Taxonomy" id="568900"/>
    <lineage>
        <taxon>Eukaryota</taxon>
        <taxon>Sar</taxon>
        <taxon>Stramenopiles</taxon>
        <taxon>Ochrophyta</taxon>
        <taxon>Bacillariophyta</taxon>
        <taxon>Bacillariophyceae</taxon>
        <taxon>Bacillariophycidae</taxon>
        <taxon>Naviculales</taxon>
        <taxon>Naviculaceae</taxon>
        <taxon>Seminavis</taxon>
    </lineage>
</organism>
<dbReference type="AlphaFoldDB" id="A0A9N8EDP5"/>
<proteinExistence type="predicted"/>
<gene>
    <name evidence="2" type="ORF">SEMRO_1025_G232770.1</name>
</gene>
<dbReference type="InterPro" id="IPR001229">
    <property type="entry name" value="Jacalin-like_lectin_dom"/>
</dbReference>
<comment type="caution">
    <text evidence="2">The sequence shown here is derived from an EMBL/GenBank/DDBJ whole genome shotgun (WGS) entry which is preliminary data.</text>
</comment>
<dbReference type="Pfam" id="PF01419">
    <property type="entry name" value="Jacalin"/>
    <property type="match status" value="1"/>
</dbReference>
<dbReference type="Gene3D" id="2.100.10.30">
    <property type="entry name" value="Jacalin-like lectin domain"/>
    <property type="match status" value="1"/>
</dbReference>
<dbReference type="PROSITE" id="PS51752">
    <property type="entry name" value="JACALIN_LECTIN"/>
    <property type="match status" value="1"/>
</dbReference>
<evidence type="ECO:0000313" key="2">
    <source>
        <dbReference type="EMBL" id="CAB9519546.1"/>
    </source>
</evidence>
<dbReference type="OrthoDB" id="53069at2759"/>
<protein>
    <recommendedName>
        <fullName evidence="1">Jacalin-type lectin domain-containing protein</fullName>
    </recommendedName>
</protein>
<dbReference type="EMBL" id="CAICTM010001023">
    <property type="protein sequence ID" value="CAB9519546.1"/>
    <property type="molecule type" value="Genomic_DNA"/>
</dbReference>